<dbReference type="EMBL" id="SGPM01000006">
    <property type="protein sequence ID" value="THH33416.1"/>
    <property type="molecule type" value="Genomic_DNA"/>
</dbReference>
<dbReference type="Proteomes" id="UP000308730">
    <property type="component" value="Unassembled WGS sequence"/>
</dbReference>
<dbReference type="GO" id="GO:0006999">
    <property type="term" value="P:nuclear pore organization"/>
    <property type="evidence" value="ECO:0007669"/>
    <property type="project" value="TreeGrafter"/>
</dbReference>
<feature type="region of interest" description="Disordered" evidence="1">
    <location>
        <begin position="322"/>
        <end position="345"/>
    </location>
</feature>
<protein>
    <recommendedName>
        <fullName evidence="2">Thioredoxin domain-containing protein</fullName>
    </recommendedName>
</protein>
<dbReference type="OrthoDB" id="5529162at2759"/>
<dbReference type="SUPFAM" id="SSF52833">
    <property type="entry name" value="Thioredoxin-like"/>
    <property type="match status" value="1"/>
</dbReference>
<feature type="domain" description="Thioredoxin" evidence="2">
    <location>
        <begin position="1"/>
        <end position="107"/>
    </location>
</feature>
<dbReference type="InterPro" id="IPR013766">
    <property type="entry name" value="Thioredoxin_domain"/>
</dbReference>
<dbReference type="Pfam" id="PF24519">
    <property type="entry name" value="Ig-like_Pom152_1"/>
    <property type="match status" value="1"/>
</dbReference>
<dbReference type="Pfam" id="PF00085">
    <property type="entry name" value="Thioredoxin"/>
    <property type="match status" value="1"/>
</dbReference>
<dbReference type="PANTHER" id="PTHR28206">
    <property type="entry name" value="NUCLEOPORIN POM152"/>
    <property type="match status" value="1"/>
</dbReference>
<dbReference type="GO" id="GO:0070762">
    <property type="term" value="C:nuclear pore transmembrane ring"/>
    <property type="evidence" value="ECO:0007669"/>
    <property type="project" value="TreeGrafter"/>
</dbReference>
<dbReference type="InterPro" id="IPR056541">
    <property type="entry name" value="Ig-like_POM152"/>
</dbReference>
<reference evidence="3 4" key="1">
    <citation type="submission" date="2019-02" db="EMBL/GenBank/DDBJ databases">
        <title>Genome sequencing of the rare red list fungi Antrodiella citrinella (Flaviporus citrinellus).</title>
        <authorList>
            <person name="Buettner E."/>
            <person name="Kellner H."/>
        </authorList>
    </citation>
    <scope>NUCLEOTIDE SEQUENCE [LARGE SCALE GENOMIC DNA]</scope>
    <source>
        <strain evidence="3 4">DSM 108506</strain>
    </source>
</reference>
<dbReference type="PROSITE" id="PS51352">
    <property type="entry name" value="THIOREDOXIN_2"/>
    <property type="match status" value="1"/>
</dbReference>
<accession>A0A4S4N347</accession>
<dbReference type="InterPro" id="IPR017937">
    <property type="entry name" value="Thioredoxin_CS"/>
</dbReference>
<dbReference type="InterPro" id="IPR056544">
    <property type="entry name" value="Ig_POM152"/>
</dbReference>
<dbReference type="Pfam" id="PF24527">
    <property type="entry name" value="Ig-like_Pom152_9"/>
    <property type="match status" value="1"/>
</dbReference>
<dbReference type="Pfam" id="PF24097">
    <property type="entry name" value="TMD_POM152"/>
    <property type="match status" value="1"/>
</dbReference>
<evidence type="ECO:0000259" key="2">
    <source>
        <dbReference type="PROSITE" id="PS51352"/>
    </source>
</evidence>
<dbReference type="GO" id="GO:0017056">
    <property type="term" value="F:structural constituent of nuclear pore"/>
    <property type="evidence" value="ECO:0007669"/>
    <property type="project" value="InterPro"/>
</dbReference>
<dbReference type="InterPro" id="IPR056540">
    <property type="entry name" value="TMD_POM152"/>
</dbReference>
<dbReference type="PANTHER" id="PTHR28206:SF1">
    <property type="entry name" value="NUCLEOPORIN POM152"/>
    <property type="match status" value="1"/>
</dbReference>
<feature type="compositionally biased region" description="Basic and acidic residues" evidence="1">
    <location>
        <begin position="329"/>
        <end position="345"/>
    </location>
</feature>
<gene>
    <name evidence="3" type="ORF">EUX98_g778</name>
</gene>
<dbReference type="InterPro" id="IPR056543">
    <property type="entry name" value="Ig-like_POM152_9th"/>
</dbReference>
<feature type="region of interest" description="Disordered" evidence="1">
    <location>
        <begin position="106"/>
        <end position="136"/>
    </location>
</feature>
<dbReference type="GO" id="GO:0006606">
    <property type="term" value="P:protein import into nucleus"/>
    <property type="evidence" value="ECO:0007669"/>
    <property type="project" value="TreeGrafter"/>
</dbReference>
<name>A0A4S4N347_9APHY</name>
<evidence type="ECO:0000313" key="3">
    <source>
        <dbReference type="EMBL" id="THH33416.1"/>
    </source>
</evidence>
<feature type="compositionally biased region" description="Low complexity" evidence="1">
    <location>
        <begin position="123"/>
        <end position="136"/>
    </location>
</feature>
<sequence>MSLTHITTLSQLDGILSKSKDKLSVIDFHATWCGPCHMIAPVYAALAQKHPDVNFLKCDVDAAKDVASRYRVTAMPTFVFLKGNTQVDQVRGADKAALEAAVKKHSAGSAPSPFSGKGHTLGSSSSPAASPATPTPRANLSWASGFSDLSPPTKTFLYLLAAAQTAGYTTKWILVDTLYCACLSQLRIPRLNYTKSIVVLQILLLCISDAFLFGGITLNLGLGGGSWKIVTFGSSGSGEVISTGSSSGIVDYVPGLGSLFGSGGSHDHNLLGQHTVRMSPIATAHLNPQSQTFCLTAPGQSILIPVVLNNTSPTSLRYTLTPLGYSPDAADREKSKSSSQPRVERIELSTKDLKSIEQARLDSLQVARVTLSGKRDAEDYDEYDDDDDDDTAVIRSSSTLQKTQSMAHIRLNKPGVLRLERVIDNSGVEARLVYPTEVTVAPCPRFEFVDDGALALKDDIRCAAPGFGSGTGEELQLSIHIFGVPPLSLRWSREVNSRRESFMVEGIEEETKKQSQDEGRRAAGAGLKAAQQLTVPLTISLDALGTHTYVLESVTDALGNLVTRHSLPSEGSSDAKLLRTTSVLRRPTVSFRGCGAGNPVPLLIGQDAPVTISTKASDAWDAPWDVTVQYTSFNGDDKRFKPWNRTLTTSGASKDITLRAIVPGEYSIVGIKGKYCEGDVLSPDVCSVVEKPHPTATIEWKKIHECSGDTGVSASLIMHGTAPFQVYYSMQRDKETPKEIVKTFPNSRGELTIQPERSGHYTFTFLQLSDANYKKIPLNGPSIDQVVHPPASVDFSHKASAGRAKKRISSCSGNSVDVNVELRGTGPWNLEVQVGSTKGSEIIHVKNITSERKTLQIAIPAAIDKVGGSFDIDLVSVEDAYGCKRTVTVPGVSVNVRRVKPTAKFYGTKERRQITILEGERASLPLRLTGDGPWEIKYKRAEFPAQLLTATLNSPNDELQVAEKGTYQIHSISDSQCPGAVDSEAFDYAATYVAYNGSHILPPICEGLPDHVDLDLTGKPPFQIMYNVAKDSEVGGTKILDQPTFSSIQPRTRFQLHTSEAARIYYEVKQIGDAAYPLAKNRNAVIPRSGRLLFEQQVLMRPSARFKTSSRLSYCMNDVLSPHDAFSQDGLVLLEGTPPFQLKLSIKNLAASEVHYETIQVNEYAWKMDVPSYTLKSIGPHLVTIESISDASHCEQAIPDPLFRSIWADVAETAAIVPFDRREHFCVGEMSQFQLEGTPPWTVGYRVNTRSAVQEVQTSPFSIVQKQPGDFVITSIAHQHKMCKTAVTDLRYIVHPLPSAQVGHGARIIQDIHEGDQAEIVFTLIGEPPFTFTYQRTELSTKKGVAGKVLETHTVSGVTAKEYSIFSALEGACFISLP</sequence>
<dbReference type="InterPro" id="IPR037701">
    <property type="entry name" value="Pom152"/>
</dbReference>
<dbReference type="PROSITE" id="PS00194">
    <property type="entry name" value="THIOREDOXIN_1"/>
    <property type="match status" value="1"/>
</dbReference>
<comment type="caution">
    <text evidence="3">The sequence shown here is derived from an EMBL/GenBank/DDBJ whole genome shotgun (WGS) entry which is preliminary data.</text>
</comment>
<dbReference type="Gene3D" id="3.40.30.10">
    <property type="entry name" value="Glutaredoxin"/>
    <property type="match status" value="1"/>
</dbReference>
<dbReference type="InterPro" id="IPR056542">
    <property type="entry name" value="Ig-like_POM152_1st"/>
</dbReference>
<dbReference type="InterPro" id="IPR036249">
    <property type="entry name" value="Thioredoxin-like_sf"/>
</dbReference>
<dbReference type="Pfam" id="PF24312">
    <property type="entry name" value="Ig-like_POM152"/>
    <property type="match status" value="2"/>
</dbReference>
<evidence type="ECO:0000313" key="4">
    <source>
        <dbReference type="Proteomes" id="UP000308730"/>
    </source>
</evidence>
<organism evidence="3 4">
    <name type="scientific">Antrodiella citrinella</name>
    <dbReference type="NCBI Taxonomy" id="2447956"/>
    <lineage>
        <taxon>Eukaryota</taxon>
        <taxon>Fungi</taxon>
        <taxon>Dikarya</taxon>
        <taxon>Basidiomycota</taxon>
        <taxon>Agaricomycotina</taxon>
        <taxon>Agaricomycetes</taxon>
        <taxon>Polyporales</taxon>
        <taxon>Steccherinaceae</taxon>
        <taxon>Antrodiella</taxon>
    </lineage>
</organism>
<keyword evidence="4" id="KW-1185">Reference proteome</keyword>
<proteinExistence type="predicted"/>
<dbReference type="Pfam" id="PF23664">
    <property type="entry name" value="Ig_Pom152"/>
    <property type="match status" value="2"/>
</dbReference>
<evidence type="ECO:0000256" key="1">
    <source>
        <dbReference type="SAM" id="MobiDB-lite"/>
    </source>
</evidence>
<dbReference type="CDD" id="cd02947">
    <property type="entry name" value="TRX_family"/>
    <property type="match status" value="1"/>
</dbReference>